<reference evidence="3 5" key="2">
    <citation type="submission" date="2023-11" db="EMBL/GenBank/DDBJ databases">
        <title>MicrobeMod: A computational toolkit for identifying prokaryotic methylation and restriction-modification with nanopore sequencing.</title>
        <authorList>
            <person name="Crits-Christoph A."/>
            <person name="Kang S.C."/>
            <person name="Lee H."/>
            <person name="Ostrov N."/>
        </authorList>
    </citation>
    <scope>NUCLEOTIDE SEQUENCE [LARGE SCALE GENOMIC DNA]</scope>
    <source>
        <strain evidence="3 5">ATCC 23090</strain>
    </source>
</reference>
<dbReference type="OrthoDB" id="955414at2"/>
<reference evidence="2 4" key="1">
    <citation type="submission" date="2016-11" db="EMBL/GenBank/DDBJ databases">
        <authorList>
            <person name="Jaros S."/>
            <person name="Januszkiewicz K."/>
            <person name="Wedrychowicz H."/>
        </authorList>
    </citation>
    <scope>NUCLEOTIDE SEQUENCE [LARGE SCALE GENOMIC DNA]</scope>
    <source>
        <strain evidence="2 4">DSM 784</strain>
    </source>
</reference>
<evidence type="ECO:0000313" key="5">
    <source>
        <dbReference type="Proteomes" id="UP001326715"/>
    </source>
</evidence>
<evidence type="ECO:0000313" key="2">
    <source>
        <dbReference type="EMBL" id="SFW87958.1"/>
    </source>
</evidence>
<protein>
    <recommendedName>
        <fullName evidence="6">Por secretion system C-terminal sorting domain-containing protein</fullName>
    </recommendedName>
</protein>
<dbReference type="EMBL" id="FPIZ01000034">
    <property type="protein sequence ID" value="SFW87958.1"/>
    <property type="molecule type" value="Genomic_DNA"/>
</dbReference>
<feature type="signal peptide" evidence="1">
    <location>
        <begin position="1"/>
        <end position="22"/>
    </location>
</feature>
<dbReference type="AlphaFoldDB" id="A0A1K1SUJ8"/>
<evidence type="ECO:0000313" key="3">
    <source>
        <dbReference type="EMBL" id="WQG87332.1"/>
    </source>
</evidence>
<evidence type="ECO:0008006" key="6">
    <source>
        <dbReference type="Google" id="ProtNLM"/>
    </source>
</evidence>
<dbReference type="Proteomes" id="UP000183788">
    <property type="component" value="Unassembled WGS sequence"/>
</dbReference>
<keyword evidence="5" id="KW-1185">Reference proteome</keyword>
<accession>A0A1K1SUJ8</accession>
<evidence type="ECO:0000256" key="1">
    <source>
        <dbReference type="SAM" id="SignalP"/>
    </source>
</evidence>
<keyword evidence="1" id="KW-0732">Signal</keyword>
<name>A0A1K1SUJ8_9BACT</name>
<organism evidence="2 4">
    <name type="scientific">Chitinophaga sancti</name>
    <dbReference type="NCBI Taxonomy" id="1004"/>
    <lineage>
        <taxon>Bacteria</taxon>
        <taxon>Pseudomonadati</taxon>
        <taxon>Bacteroidota</taxon>
        <taxon>Chitinophagia</taxon>
        <taxon>Chitinophagales</taxon>
        <taxon>Chitinophagaceae</taxon>
        <taxon>Chitinophaga</taxon>
    </lineage>
</organism>
<dbReference type="RefSeq" id="WP_072365838.1">
    <property type="nucleotide sequence ID" value="NZ_CP139972.1"/>
</dbReference>
<feature type="chain" id="PRO_5012701642" description="Por secretion system C-terminal sorting domain-containing protein" evidence="1">
    <location>
        <begin position="23"/>
        <end position="140"/>
    </location>
</feature>
<dbReference type="EMBL" id="CP140154">
    <property type="protein sequence ID" value="WQG87332.1"/>
    <property type="molecule type" value="Genomic_DNA"/>
</dbReference>
<sequence>MKHIQFIAVIATILFSQSIAVAQDFAMNKVKPTAANIETPAATGDFKLDVAQVTGSDLVFRVTVENPGSDKIILSIKDANNTTLHQESLPVTLVYKARFNLADLQDGNYVFEIRKGRTRIAEKIIGIKTETSINRTVSVQ</sequence>
<dbReference type="Proteomes" id="UP001326715">
    <property type="component" value="Chromosome"/>
</dbReference>
<gene>
    <name evidence="2" type="ORF">SAMN05661012_06168</name>
    <name evidence="3" type="ORF">SR876_20625</name>
</gene>
<proteinExistence type="predicted"/>
<evidence type="ECO:0000313" key="4">
    <source>
        <dbReference type="Proteomes" id="UP000183788"/>
    </source>
</evidence>